<keyword evidence="3" id="KW-0808">Transferase</keyword>
<dbReference type="SUPFAM" id="SSF64484">
    <property type="entry name" value="beta and beta-prime subunits of DNA dependent RNA-polymerase"/>
    <property type="match status" value="1"/>
</dbReference>
<dbReference type="GO" id="GO:0005665">
    <property type="term" value="C:RNA polymerase II, core complex"/>
    <property type="evidence" value="ECO:0007669"/>
    <property type="project" value="TreeGrafter"/>
</dbReference>
<keyword evidence="4" id="KW-0548">Nucleotidyltransferase</keyword>
<keyword evidence="2" id="KW-0240">DNA-directed RNA polymerase</keyword>
<name>A0AA38HJG1_9CUCU</name>
<organism evidence="7 8">
    <name type="scientific">Zophobas morio</name>
    <dbReference type="NCBI Taxonomy" id="2755281"/>
    <lineage>
        <taxon>Eukaryota</taxon>
        <taxon>Metazoa</taxon>
        <taxon>Ecdysozoa</taxon>
        <taxon>Arthropoda</taxon>
        <taxon>Hexapoda</taxon>
        <taxon>Insecta</taxon>
        <taxon>Pterygota</taxon>
        <taxon>Neoptera</taxon>
        <taxon>Endopterygota</taxon>
        <taxon>Coleoptera</taxon>
        <taxon>Polyphaga</taxon>
        <taxon>Cucujiformia</taxon>
        <taxon>Tenebrionidae</taxon>
        <taxon>Zophobas</taxon>
    </lineage>
</organism>
<keyword evidence="8" id="KW-1185">Reference proteome</keyword>
<evidence type="ECO:0000256" key="1">
    <source>
        <dbReference type="ARBA" id="ARBA00012418"/>
    </source>
</evidence>
<protein>
    <recommendedName>
        <fullName evidence="1">DNA-directed RNA polymerase</fullName>
        <ecNumber evidence="1">2.7.7.6</ecNumber>
    </recommendedName>
</protein>
<dbReference type="PANTHER" id="PTHR19376:SF37">
    <property type="entry name" value="DNA-DIRECTED RNA POLYMERASE II SUBUNIT RPB1"/>
    <property type="match status" value="1"/>
</dbReference>
<gene>
    <name evidence="7" type="ORF">Zmor_019110</name>
</gene>
<dbReference type="Pfam" id="PF04997">
    <property type="entry name" value="RNA_pol_Rpb1_1"/>
    <property type="match status" value="1"/>
</dbReference>
<dbReference type="PANTHER" id="PTHR19376">
    <property type="entry name" value="DNA-DIRECTED RNA POLYMERASE"/>
    <property type="match status" value="1"/>
</dbReference>
<reference evidence="7" key="1">
    <citation type="journal article" date="2023" name="G3 (Bethesda)">
        <title>Whole genome assemblies of Zophobas morio and Tenebrio molitor.</title>
        <authorList>
            <person name="Kaur S."/>
            <person name="Stinson S.A."/>
            <person name="diCenzo G.C."/>
        </authorList>
    </citation>
    <scope>NUCLEOTIDE SEQUENCE</scope>
    <source>
        <strain evidence="7">QUZm001</strain>
    </source>
</reference>
<dbReference type="InterPro" id="IPR007080">
    <property type="entry name" value="RNA_pol_Rpb1_1"/>
</dbReference>
<dbReference type="EMBL" id="JALNTZ010000547">
    <property type="protein sequence ID" value="KAJ3634409.1"/>
    <property type="molecule type" value="Genomic_DNA"/>
</dbReference>
<dbReference type="AlphaFoldDB" id="A0AA38HJG1"/>
<feature type="domain" description="RNA polymerase Rpb1" evidence="6">
    <location>
        <begin position="4"/>
        <end position="136"/>
    </location>
</feature>
<dbReference type="EC" id="2.7.7.6" evidence="1"/>
<dbReference type="Proteomes" id="UP001168821">
    <property type="component" value="Unassembled WGS sequence"/>
</dbReference>
<evidence type="ECO:0000313" key="8">
    <source>
        <dbReference type="Proteomes" id="UP001168821"/>
    </source>
</evidence>
<proteinExistence type="predicted"/>
<sequence>MQKELLTIVVERKESDEPAEKRKSELSAEEAYKILKNISDEDAVILGFNPTYARPEWMIVTVLPVPPLSVRPPIAMDTTSIAQDDLTHALSQIVDANNQLRKLRQSGSPALVVNEALSRLQIVHATYIDNELNGIKVPNFLCTCMYACASS</sequence>
<evidence type="ECO:0000313" key="7">
    <source>
        <dbReference type="EMBL" id="KAJ3634409.1"/>
    </source>
</evidence>
<dbReference type="GO" id="GO:0003677">
    <property type="term" value="F:DNA binding"/>
    <property type="evidence" value="ECO:0007669"/>
    <property type="project" value="InterPro"/>
</dbReference>
<dbReference type="GO" id="GO:0003899">
    <property type="term" value="F:DNA-directed RNA polymerase activity"/>
    <property type="evidence" value="ECO:0007669"/>
    <property type="project" value="UniProtKB-EC"/>
</dbReference>
<evidence type="ECO:0000256" key="4">
    <source>
        <dbReference type="ARBA" id="ARBA00022695"/>
    </source>
</evidence>
<keyword evidence="5" id="KW-0804">Transcription</keyword>
<evidence type="ECO:0000259" key="6">
    <source>
        <dbReference type="Pfam" id="PF04997"/>
    </source>
</evidence>
<accession>A0AA38HJG1</accession>
<evidence type="ECO:0000256" key="2">
    <source>
        <dbReference type="ARBA" id="ARBA00022478"/>
    </source>
</evidence>
<dbReference type="InterPro" id="IPR045867">
    <property type="entry name" value="DNA-dir_RpoC_beta_prime"/>
</dbReference>
<evidence type="ECO:0000256" key="5">
    <source>
        <dbReference type="ARBA" id="ARBA00023163"/>
    </source>
</evidence>
<comment type="caution">
    <text evidence="7">The sequence shown here is derived from an EMBL/GenBank/DDBJ whole genome shotgun (WGS) entry which is preliminary data.</text>
</comment>
<evidence type="ECO:0000256" key="3">
    <source>
        <dbReference type="ARBA" id="ARBA00022679"/>
    </source>
</evidence>
<dbReference type="GO" id="GO:0006351">
    <property type="term" value="P:DNA-templated transcription"/>
    <property type="evidence" value="ECO:0007669"/>
    <property type="project" value="InterPro"/>
</dbReference>